<evidence type="ECO:0000256" key="2">
    <source>
        <dbReference type="ARBA" id="ARBA00023015"/>
    </source>
</evidence>
<dbReference type="Pfam" id="PF00126">
    <property type="entry name" value="HTH_1"/>
    <property type="match status" value="1"/>
</dbReference>
<dbReference type="InterPro" id="IPR005119">
    <property type="entry name" value="LysR_subst-bd"/>
</dbReference>
<name>A0A7X3FW64_9BURK</name>
<dbReference type="CDD" id="cd08422">
    <property type="entry name" value="PBP2_CrgA_like"/>
    <property type="match status" value="1"/>
</dbReference>
<dbReference type="InterPro" id="IPR058163">
    <property type="entry name" value="LysR-type_TF_proteobact-type"/>
</dbReference>
<evidence type="ECO:0000256" key="1">
    <source>
        <dbReference type="ARBA" id="ARBA00009437"/>
    </source>
</evidence>
<comment type="similarity">
    <text evidence="1">Belongs to the LysR transcriptional regulatory family.</text>
</comment>
<feature type="domain" description="HTH lysR-type" evidence="5">
    <location>
        <begin position="6"/>
        <end position="63"/>
    </location>
</feature>
<accession>A0A7X3FW64</accession>
<comment type="caution">
    <text evidence="6">The sequence shown here is derived from an EMBL/GenBank/DDBJ whole genome shotgun (WGS) entry which is preliminary data.</text>
</comment>
<evidence type="ECO:0000259" key="5">
    <source>
        <dbReference type="PROSITE" id="PS50931"/>
    </source>
</evidence>
<reference evidence="6 7" key="1">
    <citation type="submission" date="2019-12" db="EMBL/GenBank/DDBJ databases">
        <authorList>
            <person name="Li C."/>
            <person name="Zhao J."/>
        </authorList>
    </citation>
    <scope>NUCLEOTIDE SEQUENCE [LARGE SCALE GENOMIC DNA]</scope>
    <source>
        <strain evidence="6 7">NEAU-DD11</strain>
    </source>
</reference>
<dbReference type="GO" id="GO:0003677">
    <property type="term" value="F:DNA binding"/>
    <property type="evidence" value="ECO:0007669"/>
    <property type="project" value="UniProtKB-KW"/>
</dbReference>
<proteinExistence type="inferred from homology"/>
<dbReference type="SUPFAM" id="SSF46785">
    <property type="entry name" value="Winged helix' DNA-binding domain"/>
    <property type="match status" value="1"/>
</dbReference>
<dbReference type="PANTHER" id="PTHR30537">
    <property type="entry name" value="HTH-TYPE TRANSCRIPTIONAL REGULATOR"/>
    <property type="match status" value="1"/>
</dbReference>
<dbReference type="SUPFAM" id="SSF53850">
    <property type="entry name" value="Periplasmic binding protein-like II"/>
    <property type="match status" value="1"/>
</dbReference>
<evidence type="ECO:0000313" key="6">
    <source>
        <dbReference type="EMBL" id="MVW59136.1"/>
    </source>
</evidence>
<evidence type="ECO:0000256" key="4">
    <source>
        <dbReference type="ARBA" id="ARBA00023163"/>
    </source>
</evidence>
<evidence type="ECO:0000313" key="7">
    <source>
        <dbReference type="Proteomes" id="UP000443353"/>
    </source>
</evidence>
<keyword evidence="3" id="KW-0238">DNA-binding</keyword>
<protein>
    <submittedName>
        <fullName evidence="6">LysR family transcriptional regulator</fullName>
    </submittedName>
</protein>
<dbReference type="InterPro" id="IPR000847">
    <property type="entry name" value="LysR_HTH_N"/>
</dbReference>
<dbReference type="GO" id="GO:0003700">
    <property type="term" value="F:DNA-binding transcription factor activity"/>
    <property type="evidence" value="ECO:0007669"/>
    <property type="project" value="InterPro"/>
</dbReference>
<evidence type="ECO:0000256" key="3">
    <source>
        <dbReference type="ARBA" id="ARBA00023125"/>
    </source>
</evidence>
<dbReference type="InterPro" id="IPR036388">
    <property type="entry name" value="WH-like_DNA-bd_sf"/>
</dbReference>
<dbReference type="InterPro" id="IPR036390">
    <property type="entry name" value="WH_DNA-bd_sf"/>
</dbReference>
<keyword evidence="2" id="KW-0805">Transcription regulation</keyword>
<dbReference type="AlphaFoldDB" id="A0A7X3FW64"/>
<dbReference type="PROSITE" id="PS50931">
    <property type="entry name" value="HTH_LYSR"/>
    <property type="match status" value="1"/>
</dbReference>
<dbReference type="RefSeq" id="WP_056126052.1">
    <property type="nucleotide sequence ID" value="NZ_WSES01000001.1"/>
</dbReference>
<dbReference type="Gene3D" id="3.40.190.290">
    <property type="match status" value="1"/>
</dbReference>
<dbReference type="FunFam" id="1.10.10.10:FF:000001">
    <property type="entry name" value="LysR family transcriptional regulator"/>
    <property type="match status" value="1"/>
</dbReference>
<keyword evidence="7" id="KW-1185">Reference proteome</keyword>
<sequence>MDTLANNFPALVAFARIVSAGSLSAAARELDVPVSVVSKRLSLLEASLGTRLLQRTTRRQTLTDEGRLFHARVLRILDEVEQAEALLAQRRDGVHGLLRITAPGEFGRRWLAPIAAAFQELHPQVTIQLELLDAVVDLLDSGHDLGVRYGALADSSLVARALAPNYRVLCASPAYLQRHGEPRTPAELAGHRCIVIGDQRRTDWKFDGDETAPVRVDAAFLTNDGGAAQQLALAGSGIALKSIWDVGDDLAAGRLRRVLPNHAMAAAPLHAVYPHQRNLAPRVRVFVGYLKERLQEAWRW</sequence>
<dbReference type="FunFam" id="3.40.190.290:FF:000001">
    <property type="entry name" value="Transcriptional regulator, LysR family"/>
    <property type="match status" value="1"/>
</dbReference>
<dbReference type="Gene3D" id="1.10.10.10">
    <property type="entry name" value="Winged helix-like DNA-binding domain superfamily/Winged helix DNA-binding domain"/>
    <property type="match status" value="1"/>
</dbReference>
<dbReference type="PANTHER" id="PTHR30537:SF5">
    <property type="entry name" value="HTH-TYPE TRANSCRIPTIONAL ACTIVATOR TTDR-RELATED"/>
    <property type="match status" value="1"/>
</dbReference>
<dbReference type="EMBL" id="WSES01000001">
    <property type="protein sequence ID" value="MVW59136.1"/>
    <property type="molecule type" value="Genomic_DNA"/>
</dbReference>
<dbReference type="Pfam" id="PF03466">
    <property type="entry name" value="LysR_substrate"/>
    <property type="match status" value="1"/>
</dbReference>
<organism evidence="6 7">
    <name type="scientific">Massilia cellulosiltytica</name>
    <dbReference type="NCBI Taxonomy" id="2683234"/>
    <lineage>
        <taxon>Bacteria</taxon>
        <taxon>Pseudomonadati</taxon>
        <taxon>Pseudomonadota</taxon>
        <taxon>Betaproteobacteria</taxon>
        <taxon>Burkholderiales</taxon>
        <taxon>Oxalobacteraceae</taxon>
        <taxon>Telluria group</taxon>
        <taxon>Massilia</taxon>
    </lineage>
</organism>
<keyword evidence="4" id="KW-0804">Transcription</keyword>
<dbReference type="Proteomes" id="UP000443353">
    <property type="component" value="Unassembled WGS sequence"/>
</dbReference>
<gene>
    <name evidence="6" type="ORF">GPY61_04260</name>
</gene>